<comment type="similarity">
    <text evidence="1">Belongs to the bacterial solute-binding protein 5 family.</text>
</comment>
<dbReference type="GO" id="GO:0042597">
    <property type="term" value="C:periplasmic space"/>
    <property type="evidence" value="ECO:0007669"/>
    <property type="project" value="UniProtKB-ARBA"/>
</dbReference>
<dbReference type="GO" id="GO:1904680">
    <property type="term" value="F:peptide transmembrane transporter activity"/>
    <property type="evidence" value="ECO:0007669"/>
    <property type="project" value="TreeGrafter"/>
</dbReference>
<dbReference type="PROSITE" id="PS51257">
    <property type="entry name" value="PROKAR_LIPOPROTEIN"/>
    <property type="match status" value="1"/>
</dbReference>
<accession>A0A0J1ILE4</accession>
<organism evidence="5 6">
    <name type="scientific">Niallia circulans</name>
    <name type="common">Bacillus circulans</name>
    <dbReference type="NCBI Taxonomy" id="1397"/>
    <lineage>
        <taxon>Bacteria</taxon>
        <taxon>Bacillati</taxon>
        <taxon>Bacillota</taxon>
        <taxon>Bacilli</taxon>
        <taxon>Bacillales</taxon>
        <taxon>Bacillaceae</taxon>
        <taxon>Niallia</taxon>
    </lineage>
</organism>
<dbReference type="InterPro" id="IPR039424">
    <property type="entry name" value="SBP_5"/>
</dbReference>
<dbReference type="PANTHER" id="PTHR30290:SF9">
    <property type="entry name" value="OLIGOPEPTIDE-BINDING PROTEIN APPA"/>
    <property type="match status" value="1"/>
</dbReference>
<dbReference type="Pfam" id="PF00496">
    <property type="entry name" value="SBP_bac_5"/>
    <property type="match status" value="1"/>
</dbReference>
<dbReference type="Gene3D" id="3.40.190.10">
    <property type="entry name" value="Periplasmic binding protein-like II"/>
    <property type="match status" value="1"/>
</dbReference>
<dbReference type="PATRIC" id="fig|1397.4.peg.5188"/>
<dbReference type="PANTHER" id="PTHR30290">
    <property type="entry name" value="PERIPLASMIC BINDING COMPONENT OF ABC TRANSPORTER"/>
    <property type="match status" value="1"/>
</dbReference>
<evidence type="ECO:0000259" key="4">
    <source>
        <dbReference type="Pfam" id="PF00496"/>
    </source>
</evidence>
<evidence type="ECO:0000313" key="6">
    <source>
        <dbReference type="Proteomes" id="UP000036045"/>
    </source>
</evidence>
<dbReference type="Gene3D" id="3.90.76.10">
    <property type="entry name" value="Dipeptide-binding Protein, Domain 1"/>
    <property type="match status" value="1"/>
</dbReference>
<keyword evidence="6" id="KW-1185">Reference proteome</keyword>
<dbReference type="InterPro" id="IPR000914">
    <property type="entry name" value="SBP_5_dom"/>
</dbReference>
<dbReference type="InterPro" id="IPR030678">
    <property type="entry name" value="Peptide/Ni-bd"/>
</dbReference>
<dbReference type="SUPFAM" id="SSF53850">
    <property type="entry name" value="Periplasmic binding protein-like II"/>
    <property type="match status" value="1"/>
</dbReference>
<name>A0A0J1ILE4_NIACI</name>
<dbReference type="GO" id="GO:0015833">
    <property type="term" value="P:peptide transport"/>
    <property type="evidence" value="ECO:0007669"/>
    <property type="project" value="TreeGrafter"/>
</dbReference>
<feature type="domain" description="Solute-binding protein family 5" evidence="4">
    <location>
        <begin position="85"/>
        <end position="464"/>
    </location>
</feature>
<proteinExistence type="inferred from homology"/>
<comment type="caution">
    <text evidence="5">The sequence shown here is derived from an EMBL/GenBank/DDBJ whole genome shotgun (WGS) entry which is preliminary data.</text>
</comment>
<evidence type="ECO:0000256" key="3">
    <source>
        <dbReference type="ARBA" id="ARBA00022729"/>
    </source>
</evidence>
<dbReference type="Gene3D" id="3.10.105.10">
    <property type="entry name" value="Dipeptide-binding Protein, Domain 3"/>
    <property type="match status" value="1"/>
</dbReference>
<evidence type="ECO:0000256" key="2">
    <source>
        <dbReference type="ARBA" id="ARBA00022448"/>
    </source>
</evidence>
<evidence type="ECO:0000313" key="5">
    <source>
        <dbReference type="EMBL" id="KLV26784.1"/>
    </source>
</evidence>
<protein>
    <submittedName>
        <fullName evidence="5">Oligopeptide-binding protein AppA</fullName>
    </submittedName>
</protein>
<dbReference type="Proteomes" id="UP000036045">
    <property type="component" value="Unassembled WGS sequence"/>
</dbReference>
<dbReference type="PIRSF" id="PIRSF002741">
    <property type="entry name" value="MppA"/>
    <property type="match status" value="1"/>
</dbReference>
<keyword evidence="2" id="KW-0813">Transport</keyword>
<dbReference type="GO" id="GO:0043190">
    <property type="term" value="C:ATP-binding cassette (ABC) transporter complex"/>
    <property type="evidence" value="ECO:0007669"/>
    <property type="project" value="InterPro"/>
</dbReference>
<gene>
    <name evidence="5" type="ORF">ABW02_09580</name>
</gene>
<sequence length="544" mass="60468">MGEHSMKKFKTIFSLFSIVILVLLSACSGVNNPASTGGGAKENTMYLGLVNAPVSFNPINSSDIAASWLEKFMFDTFLEMTGPLEFTPKLAESFETEDNQTFTIKINKDANWTDGTPVTSADVAFTLNLVANPKTETAVGAYLTVLDGLTDDGKLPEGETEIPSITIVDEKTIQFKTKAPVDPNMVKEQLGSKFMILPEHKLKNIAPENLQKDPFMMKPTVTNGPFKFVKYAKDQYVEYARNDDYYLGDVELDKLFVKIMPAANLVAQLQTGEIQMNAAGGIGKIAVQDFETVKGFDNVTTTTDKTYGYQNMSFNMETITDKKVRQAIAYAIDRQKIVDQLLKGEGEIVDGPYTSISPYLDKELETYTYDPEKSKQLLEEAGWDFNKTIEFVVPIGNKVREQSANIIAENLKAVGLKLNTTTYDFPTIMSKARAGDYDLMLIGFTNTIDPDLTTIYGSAGSSNYTNYNNPKVDELLAKGKQEPDTEKRKEIYNELQAIWSDELPIFTLYSDYDFGAVSKDVAVGSPKVFGFHNELYKWSLAGVN</sequence>
<keyword evidence="3" id="KW-0732">Signal</keyword>
<dbReference type="AlphaFoldDB" id="A0A0J1ILE4"/>
<reference evidence="5 6" key="1">
    <citation type="submission" date="2015-05" db="EMBL/GenBank/DDBJ databases">
        <title>Whole genome sequence and identification of bacterial endophytes from Costus igneus.</title>
        <authorList>
            <person name="Lee Y.P."/>
            <person name="Gan H.M."/>
            <person name="Eng W."/>
            <person name="Wheatley M.S."/>
            <person name="Caraballo A."/>
            <person name="Polter S."/>
            <person name="Savka M.A."/>
            <person name="Hudson A.O."/>
        </authorList>
    </citation>
    <scope>NUCLEOTIDE SEQUENCE [LARGE SCALE GENOMIC DNA]</scope>
    <source>
        <strain evidence="5 6">RIT379</strain>
    </source>
</reference>
<dbReference type="EMBL" id="LDPH01000007">
    <property type="protein sequence ID" value="KLV26784.1"/>
    <property type="molecule type" value="Genomic_DNA"/>
</dbReference>
<evidence type="ECO:0000256" key="1">
    <source>
        <dbReference type="ARBA" id="ARBA00005695"/>
    </source>
</evidence>